<dbReference type="Pfam" id="PF10756">
    <property type="entry name" value="bPH_6"/>
    <property type="match status" value="1"/>
</dbReference>
<keyword evidence="1" id="KW-1133">Transmembrane helix</keyword>
<evidence type="ECO:0000256" key="1">
    <source>
        <dbReference type="SAM" id="Phobius"/>
    </source>
</evidence>
<organism evidence="3 4">
    <name type="scientific">Amycolatopsis bartoniae</name>
    <dbReference type="NCBI Taxonomy" id="941986"/>
    <lineage>
        <taxon>Bacteria</taxon>
        <taxon>Bacillati</taxon>
        <taxon>Actinomycetota</taxon>
        <taxon>Actinomycetes</taxon>
        <taxon>Pseudonocardiales</taxon>
        <taxon>Pseudonocardiaceae</taxon>
        <taxon>Amycolatopsis</taxon>
    </lineage>
</organism>
<keyword evidence="4" id="KW-1185">Reference proteome</keyword>
<feature type="domain" description="Low molecular weight protein antigen 6 PH" evidence="2">
    <location>
        <begin position="58"/>
        <end position="132"/>
    </location>
</feature>
<dbReference type="EMBL" id="BNAV01000004">
    <property type="protein sequence ID" value="GHF58143.1"/>
    <property type="molecule type" value="Genomic_DNA"/>
</dbReference>
<feature type="transmembrane region" description="Helical" evidence="1">
    <location>
        <begin position="38"/>
        <end position="56"/>
    </location>
</feature>
<keyword evidence="1" id="KW-0472">Membrane</keyword>
<keyword evidence="1" id="KW-0812">Transmembrane</keyword>
<feature type="transmembrane region" description="Helical" evidence="1">
    <location>
        <begin position="12"/>
        <end position="31"/>
    </location>
</feature>
<proteinExistence type="predicted"/>
<dbReference type="AlphaFoldDB" id="A0A8H9MAK0"/>
<accession>A0A8H9MAK0</accession>
<evidence type="ECO:0000313" key="3">
    <source>
        <dbReference type="EMBL" id="GHF58143.1"/>
    </source>
</evidence>
<evidence type="ECO:0000259" key="2">
    <source>
        <dbReference type="Pfam" id="PF10756"/>
    </source>
</evidence>
<dbReference type="RefSeq" id="WP_229880772.1">
    <property type="nucleotide sequence ID" value="NZ_BNAV01000004.1"/>
</dbReference>
<name>A0A8H9MAK0_9PSEU</name>
<gene>
    <name evidence="3" type="ORF">GCM10017566_34290</name>
</gene>
<reference evidence="3" key="1">
    <citation type="journal article" date="2014" name="Int. J. Syst. Evol. Microbiol.">
        <title>Complete genome sequence of Corynebacterium casei LMG S-19264T (=DSM 44701T), isolated from a smear-ripened cheese.</title>
        <authorList>
            <consortium name="US DOE Joint Genome Institute (JGI-PGF)"/>
            <person name="Walter F."/>
            <person name="Albersmeier A."/>
            <person name="Kalinowski J."/>
            <person name="Ruckert C."/>
        </authorList>
    </citation>
    <scope>NUCLEOTIDE SEQUENCE</scope>
    <source>
        <strain evidence="3">CGMCC 4.7679</strain>
    </source>
</reference>
<comment type="caution">
    <text evidence="3">The sequence shown here is derived from an EMBL/GenBank/DDBJ whole genome shotgun (WGS) entry which is preliminary data.</text>
</comment>
<protein>
    <recommendedName>
        <fullName evidence="2">Low molecular weight protein antigen 6 PH domain-containing protein</fullName>
    </recommendedName>
</protein>
<dbReference type="InterPro" id="IPR019692">
    <property type="entry name" value="CFP-6_PH"/>
</dbReference>
<reference evidence="3" key="2">
    <citation type="submission" date="2020-09" db="EMBL/GenBank/DDBJ databases">
        <authorList>
            <person name="Sun Q."/>
            <person name="Zhou Y."/>
        </authorList>
    </citation>
    <scope>NUCLEOTIDE SEQUENCE</scope>
    <source>
        <strain evidence="3">CGMCC 4.7679</strain>
    </source>
</reference>
<evidence type="ECO:0000313" key="4">
    <source>
        <dbReference type="Proteomes" id="UP000658656"/>
    </source>
</evidence>
<dbReference type="Proteomes" id="UP000658656">
    <property type="component" value="Unassembled WGS sequence"/>
</dbReference>
<sequence>MDNPAAWAPRPALVTVGLAGALVALVGAFLYDDRMGDVLFAVAAVVLAALSAHGLLVRPRLAADAAGVRIRTAGGVREFGWQEASAELRSTRRLGRDSTTLEISAGEQLFVFGWLELGADPRDVLDALTALRT</sequence>